<gene>
    <name evidence="2" type="ordered locus">MROS_2300</name>
</gene>
<evidence type="ECO:0000313" key="2">
    <source>
        <dbReference type="EMBL" id="AFN75530.1"/>
    </source>
</evidence>
<dbReference type="HOGENOM" id="CLU_1684521_0_0_10"/>
<dbReference type="AlphaFoldDB" id="I6Z8P7"/>
<feature type="chain" id="PRO_5003706941" evidence="1">
    <location>
        <begin position="19"/>
        <end position="156"/>
    </location>
</feature>
<dbReference type="OrthoDB" id="1494889at2"/>
<dbReference type="eggNOG" id="ENOG5033EDK">
    <property type="taxonomic scope" value="Bacteria"/>
</dbReference>
<organism evidence="2 3">
    <name type="scientific">Melioribacter roseus (strain DSM 23840 / JCM 17771 / VKM B-2668 / P3M-2)</name>
    <dbReference type="NCBI Taxonomy" id="1191523"/>
    <lineage>
        <taxon>Bacteria</taxon>
        <taxon>Pseudomonadati</taxon>
        <taxon>Ignavibacteriota</taxon>
        <taxon>Ignavibacteria</taxon>
        <taxon>Ignavibacteriales</taxon>
        <taxon>Melioribacteraceae</taxon>
        <taxon>Melioribacter</taxon>
    </lineage>
</organism>
<keyword evidence="3" id="KW-1185">Reference proteome</keyword>
<dbReference type="STRING" id="1191523.MROS_2300"/>
<dbReference type="KEGG" id="mro:MROS_2300"/>
<evidence type="ECO:0000313" key="3">
    <source>
        <dbReference type="Proteomes" id="UP000009011"/>
    </source>
</evidence>
<proteinExistence type="predicted"/>
<dbReference type="RefSeq" id="WP_014856962.1">
    <property type="nucleotide sequence ID" value="NC_018178.1"/>
</dbReference>
<accession>I6Z8P7</accession>
<name>I6Z8P7_MELRP</name>
<dbReference type="EMBL" id="CP003557">
    <property type="protein sequence ID" value="AFN75530.1"/>
    <property type="molecule type" value="Genomic_DNA"/>
</dbReference>
<sequence length="156" mass="17788">MRKSVVILMIFAASTLFGQFKDQPAPDIKSGILNNSQSNIFGFFNPNNFKMNHTIDVSFSSFGSAGNLALTTYTNSMFYKFNDKLNVSADISIVNSPYNTFGSGFTQNINGIYLSRAQLTYRPTENMSVIFQYRNVPYSYYSPFGNYYSPFYYYGY</sequence>
<evidence type="ECO:0000256" key="1">
    <source>
        <dbReference type="SAM" id="SignalP"/>
    </source>
</evidence>
<keyword evidence="1" id="KW-0732">Signal</keyword>
<dbReference type="Proteomes" id="UP000009011">
    <property type="component" value="Chromosome"/>
</dbReference>
<feature type="signal peptide" evidence="1">
    <location>
        <begin position="1"/>
        <end position="18"/>
    </location>
</feature>
<protein>
    <submittedName>
        <fullName evidence="2">Uncharacterized protein</fullName>
    </submittedName>
</protein>
<reference evidence="2 3" key="1">
    <citation type="journal article" date="2013" name="PLoS ONE">
        <title>Genomic analysis of Melioribacter roseus, facultatively anaerobic organotrophic bacterium representing a novel deep lineage within Bacteriodetes/Chlorobi group.</title>
        <authorList>
            <person name="Kadnikov V.V."/>
            <person name="Mardanov A.V."/>
            <person name="Podosokorskaya O.A."/>
            <person name="Gavrilov S.N."/>
            <person name="Kublanov I.V."/>
            <person name="Beletsky A.V."/>
            <person name="Bonch-Osmolovskaya E.A."/>
            <person name="Ravin N.V."/>
        </authorList>
    </citation>
    <scope>NUCLEOTIDE SEQUENCE [LARGE SCALE GENOMIC DNA]</scope>
    <source>
        <strain evidence="3">JCM 17771 / P3M-2</strain>
    </source>
</reference>